<protein>
    <submittedName>
        <fullName evidence="2">Uncharacterized protein</fullName>
    </submittedName>
</protein>
<keyword evidence="3" id="KW-1185">Reference proteome</keyword>
<gene>
    <name evidence="2" type="ORF">OHK93_003546</name>
</gene>
<proteinExistence type="predicted"/>
<evidence type="ECO:0000313" key="2">
    <source>
        <dbReference type="EMBL" id="MDI1492333.1"/>
    </source>
</evidence>
<reference evidence="2" key="1">
    <citation type="journal article" date="2023" name="Genome Biol. Evol.">
        <title>First Whole Genome Sequence and Flow Cytometry Genome Size Data for the Lichen-Forming Fungus Ramalina farinacea (Ascomycota).</title>
        <authorList>
            <person name="Llewellyn T."/>
            <person name="Mian S."/>
            <person name="Hill R."/>
            <person name="Leitch I.J."/>
            <person name="Gaya E."/>
        </authorList>
    </citation>
    <scope>NUCLEOTIDE SEQUENCE</scope>
    <source>
        <strain evidence="2">LIQ254RAFAR</strain>
    </source>
</reference>
<sequence>MRFSVALLGSQLLIAGTIFANPIPEIATDTAFAPALAGRNELGTSLAPNGGNIVDCIADEDSVNCNCGKLKRDAEVAAGVASDAFTKYLTARTLIRRDADAGEDEAHQGSAKLKRDAAAAAVEAASAWEEYARSLEN</sequence>
<accession>A0AA43TY72</accession>
<organism evidence="2 3">
    <name type="scientific">Ramalina farinacea</name>
    <dbReference type="NCBI Taxonomy" id="258253"/>
    <lineage>
        <taxon>Eukaryota</taxon>
        <taxon>Fungi</taxon>
        <taxon>Dikarya</taxon>
        <taxon>Ascomycota</taxon>
        <taxon>Pezizomycotina</taxon>
        <taxon>Lecanoromycetes</taxon>
        <taxon>OSLEUM clade</taxon>
        <taxon>Lecanoromycetidae</taxon>
        <taxon>Lecanorales</taxon>
        <taxon>Lecanorineae</taxon>
        <taxon>Ramalinaceae</taxon>
        <taxon>Ramalina</taxon>
    </lineage>
</organism>
<dbReference type="EMBL" id="JAPUFD010000018">
    <property type="protein sequence ID" value="MDI1492333.1"/>
    <property type="molecule type" value="Genomic_DNA"/>
</dbReference>
<comment type="caution">
    <text evidence="2">The sequence shown here is derived from an EMBL/GenBank/DDBJ whole genome shotgun (WGS) entry which is preliminary data.</text>
</comment>
<evidence type="ECO:0000256" key="1">
    <source>
        <dbReference type="SAM" id="SignalP"/>
    </source>
</evidence>
<name>A0AA43TY72_9LECA</name>
<dbReference type="Proteomes" id="UP001161017">
    <property type="component" value="Unassembled WGS sequence"/>
</dbReference>
<keyword evidence="1" id="KW-0732">Signal</keyword>
<dbReference type="AlphaFoldDB" id="A0AA43TY72"/>
<evidence type="ECO:0000313" key="3">
    <source>
        <dbReference type="Proteomes" id="UP001161017"/>
    </source>
</evidence>
<feature type="chain" id="PRO_5041203773" evidence="1">
    <location>
        <begin position="21"/>
        <end position="137"/>
    </location>
</feature>
<feature type="signal peptide" evidence="1">
    <location>
        <begin position="1"/>
        <end position="20"/>
    </location>
</feature>